<protein>
    <submittedName>
        <fullName evidence="1">Uncharacterized protein</fullName>
    </submittedName>
</protein>
<evidence type="ECO:0000313" key="2">
    <source>
        <dbReference type="Proteomes" id="UP001057402"/>
    </source>
</evidence>
<evidence type="ECO:0000313" key="1">
    <source>
        <dbReference type="EMBL" id="KAI4383114.1"/>
    </source>
</evidence>
<dbReference type="EMBL" id="CM042882">
    <property type="protein sequence ID" value="KAI4383114.1"/>
    <property type="molecule type" value="Genomic_DNA"/>
</dbReference>
<gene>
    <name evidence="1" type="ORF">MLD38_008991</name>
</gene>
<proteinExistence type="predicted"/>
<dbReference type="Proteomes" id="UP001057402">
    <property type="component" value="Chromosome 3"/>
</dbReference>
<name>A0ACB9RW26_9MYRT</name>
<sequence>MYIENVSELAFDDITPDDPDFIYIQGLAEAGLISSKLSRQDLVGPGDDAGTPYYFYPESPLSRQDLVSWKMALDKKPSLKPIERLSADFLALSMLRRSTLMHALQL</sequence>
<accession>A0ACB9RW26</accession>
<reference evidence="2" key="1">
    <citation type="journal article" date="2023" name="Front. Plant Sci.">
        <title>Chromosomal-level genome assembly of Melastoma candidum provides insights into trichome evolution.</title>
        <authorList>
            <person name="Zhong Y."/>
            <person name="Wu W."/>
            <person name="Sun C."/>
            <person name="Zou P."/>
            <person name="Liu Y."/>
            <person name="Dai S."/>
            <person name="Zhou R."/>
        </authorList>
    </citation>
    <scope>NUCLEOTIDE SEQUENCE [LARGE SCALE GENOMIC DNA]</scope>
</reference>
<keyword evidence="2" id="KW-1185">Reference proteome</keyword>
<comment type="caution">
    <text evidence="1">The sequence shown here is derived from an EMBL/GenBank/DDBJ whole genome shotgun (WGS) entry which is preliminary data.</text>
</comment>
<organism evidence="1 2">
    <name type="scientific">Melastoma candidum</name>
    <dbReference type="NCBI Taxonomy" id="119954"/>
    <lineage>
        <taxon>Eukaryota</taxon>
        <taxon>Viridiplantae</taxon>
        <taxon>Streptophyta</taxon>
        <taxon>Embryophyta</taxon>
        <taxon>Tracheophyta</taxon>
        <taxon>Spermatophyta</taxon>
        <taxon>Magnoliopsida</taxon>
        <taxon>eudicotyledons</taxon>
        <taxon>Gunneridae</taxon>
        <taxon>Pentapetalae</taxon>
        <taxon>rosids</taxon>
        <taxon>malvids</taxon>
        <taxon>Myrtales</taxon>
        <taxon>Melastomataceae</taxon>
        <taxon>Melastomatoideae</taxon>
        <taxon>Melastomateae</taxon>
        <taxon>Melastoma</taxon>
    </lineage>
</organism>